<protein>
    <recommendedName>
        <fullName evidence="1">Type 4 fimbrial biogenesis protein PilX N-terminal domain-containing protein</fullName>
    </recommendedName>
</protein>
<accession>A0A7V8FX31</accession>
<proteinExistence type="predicted"/>
<gene>
    <name evidence="2" type="ORF">GAK35_01889</name>
</gene>
<name>A0A7V8FX31_9BURK</name>
<evidence type="ECO:0000313" key="3">
    <source>
        <dbReference type="Proteomes" id="UP000462435"/>
    </source>
</evidence>
<organism evidence="2 3">
    <name type="scientific">Herbaspirillum frisingense</name>
    <dbReference type="NCBI Taxonomy" id="92645"/>
    <lineage>
        <taxon>Bacteria</taxon>
        <taxon>Pseudomonadati</taxon>
        <taxon>Pseudomonadota</taxon>
        <taxon>Betaproteobacteria</taxon>
        <taxon>Burkholderiales</taxon>
        <taxon>Oxalobacteraceae</taxon>
        <taxon>Herbaspirillum</taxon>
    </lineage>
</organism>
<dbReference type="AlphaFoldDB" id="A0A7V8FX31"/>
<dbReference type="EMBL" id="WNDX01000048">
    <property type="protein sequence ID" value="KAF1044101.1"/>
    <property type="molecule type" value="Genomic_DNA"/>
</dbReference>
<reference evidence="3" key="1">
    <citation type="journal article" date="2020" name="MBio">
        <title>Horizontal gene transfer to a defensive symbiont with a reduced genome amongst a multipartite beetle microbiome.</title>
        <authorList>
            <person name="Waterworth S.C."/>
            <person name="Florez L.V."/>
            <person name="Rees E.R."/>
            <person name="Hertweck C."/>
            <person name="Kaltenpoth M."/>
            <person name="Kwan J.C."/>
        </authorList>
    </citation>
    <scope>NUCLEOTIDE SEQUENCE [LARGE SCALE GENOMIC DNA]</scope>
</reference>
<evidence type="ECO:0000259" key="1">
    <source>
        <dbReference type="Pfam" id="PF14341"/>
    </source>
</evidence>
<dbReference type="Proteomes" id="UP000462435">
    <property type="component" value="Unassembled WGS sequence"/>
</dbReference>
<sequence length="200" mass="21379">MIAMPARQRGATLMIALIMLTAILLLGTASASLLILDEHTARNHRVHVQATLAAQAALDDACEEIRRADRIDAAAFPSTPQCRSDVEGRGLCLGSPERAGWKPEQLSGAEPGSAAYGEFTGRRFPSDGDLAAPRYLIEWLASDKPGRPEPAALYRISAIGFGRGGARAGLQAIAQGRSDEAGRTQCIIRAWRPLFLSTSE</sequence>
<dbReference type="InterPro" id="IPR025746">
    <property type="entry name" value="PilX_N_dom"/>
</dbReference>
<dbReference type="Pfam" id="PF14341">
    <property type="entry name" value="PilX_N"/>
    <property type="match status" value="1"/>
</dbReference>
<comment type="caution">
    <text evidence="2">The sequence shown here is derived from an EMBL/GenBank/DDBJ whole genome shotgun (WGS) entry which is preliminary data.</text>
</comment>
<feature type="domain" description="Type 4 fimbrial biogenesis protein PilX N-terminal" evidence="1">
    <location>
        <begin position="9"/>
        <end position="58"/>
    </location>
</feature>
<evidence type="ECO:0000313" key="2">
    <source>
        <dbReference type="EMBL" id="KAF1044101.1"/>
    </source>
</evidence>